<feature type="region of interest" description="Disordered" evidence="1">
    <location>
        <begin position="207"/>
        <end position="230"/>
    </location>
</feature>
<dbReference type="PROSITE" id="PS50096">
    <property type="entry name" value="IQ"/>
    <property type="match status" value="2"/>
</dbReference>
<reference evidence="3" key="1">
    <citation type="submission" date="2014-09" db="EMBL/GenBank/DDBJ databases">
        <authorList>
            <person name="Sharma Rahul"/>
            <person name="Thines Marco"/>
        </authorList>
    </citation>
    <scope>NUCLEOTIDE SEQUENCE [LARGE SCALE GENOMIC DNA]</scope>
</reference>
<protein>
    <submittedName>
        <fullName evidence="2">IQ motif, EF-hand binding site</fullName>
    </submittedName>
</protein>
<dbReference type="RefSeq" id="XP_024582910.1">
    <property type="nucleotide sequence ID" value="XM_024717408.1"/>
</dbReference>
<keyword evidence="3" id="KW-1185">Reference proteome</keyword>
<proteinExistence type="predicted"/>
<evidence type="ECO:0000256" key="1">
    <source>
        <dbReference type="SAM" id="MobiDB-lite"/>
    </source>
</evidence>
<dbReference type="AlphaFoldDB" id="A0A0P1AZ30"/>
<dbReference type="SMART" id="SM00015">
    <property type="entry name" value="IQ"/>
    <property type="match status" value="2"/>
</dbReference>
<dbReference type="OrthoDB" id="190375at2759"/>
<evidence type="ECO:0000313" key="2">
    <source>
        <dbReference type="EMBL" id="CEG46541.1"/>
    </source>
</evidence>
<dbReference type="Proteomes" id="UP000054928">
    <property type="component" value="Unassembled WGS sequence"/>
</dbReference>
<name>A0A0P1AZ30_PLAHL</name>
<sequence>MAWVLRLNEVAERNLIDGFFRETERASAARLQEIRAATCLKSFWRGYRCRSLLRFLHESCTKIQALYHGIRSRDLCANLRADRAQQMREHLYDHAATLIQKIVRGRQSRRNRVDFYARRRYIDSVFIKSNALRATMEIDFEAHKAKAREREEKESAEEFMAAIFNAHHLLSTATQPGIFRSPYGELYSAKAFDIPVEEHIAGAFKSQRSKMMADERKSKQRMKKSVDSHGEKISVPRPFGKLNGGAREVQVPPLLRPVGNVANRILALIIIGNPLKVSCSDIAVINSCSYSNADYLAMKEEDKYCIVNHLEKAGIGNILSRALYFRSSDTLMLDVLLKPSEFRKNSIVGSPGSSKSTTCWIFACKSLKKNQKSVAWMRRNAPALF</sequence>
<dbReference type="EMBL" id="CCYD01002047">
    <property type="protein sequence ID" value="CEG46541.1"/>
    <property type="molecule type" value="Genomic_DNA"/>
</dbReference>
<dbReference type="InterPro" id="IPR000048">
    <property type="entry name" value="IQ_motif_EF-hand-BS"/>
</dbReference>
<dbReference type="STRING" id="4781.A0A0P1AZ30"/>
<dbReference type="Gene3D" id="1.20.5.190">
    <property type="match status" value="1"/>
</dbReference>
<organism evidence="2 3">
    <name type="scientific">Plasmopara halstedii</name>
    <name type="common">Downy mildew of sunflower</name>
    <dbReference type="NCBI Taxonomy" id="4781"/>
    <lineage>
        <taxon>Eukaryota</taxon>
        <taxon>Sar</taxon>
        <taxon>Stramenopiles</taxon>
        <taxon>Oomycota</taxon>
        <taxon>Peronosporomycetes</taxon>
        <taxon>Peronosporales</taxon>
        <taxon>Peronosporaceae</taxon>
        <taxon>Plasmopara</taxon>
    </lineage>
</organism>
<dbReference type="GeneID" id="36397995"/>
<accession>A0A0P1AZ30</accession>
<dbReference type="Pfam" id="PF00612">
    <property type="entry name" value="IQ"/>
    <property type="match status" value="1"/>
</dbReference>
<evidence type="ECO:0000313" key="3">
    <source>
        <dbReference type="Proteomes" id="UP000054928"/>
    </source>
</evidence>